<gene>
    <name evidence="1" type="ORF">CLV89_102351</name>
</gene>
<proteinExistence type="predicted"/>
<reference evidence="1 2" key="1">
    <citation type="submission" date="2018-03" db="EMBL/GenBank/DDBJ databases">
        <title>Genomic Encyclopedia of Archaeal and Bacterial Type Strains, Phase II (KMG-II): from individual species to whole genera.</title>
        <authorList>
            <person name="Goeker M."/>
        </authorList>
    </citation>
    <scope>NUCLEOTIDE SEQUENCE [LARGE SCALE GENOMIC DNA]</scope>
    <source>
        <strain evidence="1 2">DSM 25328</strain>
    </source>
</reference>
<dbReference type="AlphaFoldDB" id="A0A2T1ALW8"/>
<dbReference type="Pfam" id="PF07799">
    <property type="entry name" value="DUF1643"/>
    <property type="match status" value="1"/>
</dbReference>
<dbReference type="EMBL" id="PVUF01000002">
    <property type="protein sequence ID" value="PRZ49606.1"/>
    <property type="molecule type" value="Genomic_DNA"/>
</dbReference>
<protein>
    <recommendedName>
        <fullName evidence="3">DUF1643 domain-containing protein</fullName>
    </recommendedName>
</protein>
<evidence type="ECO:0008006" key="3">
    <source>
        <dbReference type="Google" id="ProtNLM"/>
    </source>
</evidence>
<sequence>MFRARNITSTVLTYTCRPPVKTPGELRIPPGCGKTAGMITRHHVKGDAPSTAVYSDCETYRYSLSRIWDPAGQKVMFVMLNPSKATEVQNDPTIERCERRARALGFGGFQATNIFAYRATDPRDMRAAADPEGPDNMEVLLQGVDWADMVICAWGTHGAHRNQGPQVAATLRQSGRSLHHLGLSKAGHPKHPLYIAYAEAPRIWLQEVDP</sequence>
<dbReference type="InterPro" id="IPR012441">
    <property type="entry name" value="DUF1643"/>
</dbReference>
<organism evidence="1 2">
    <name type="scientific">Tritonibacter scottomollicae</name>
    <name type="common">Epibacterium scottomollicae</name>
    <dbReference type="NCBI Taxonomy" id="483013"/>
    <lineage>
        <taxon>Bacteria</taxon>
        <taxon>Pseudomonadati</taxon>
        <taxon>Pseudomonadota</taxon>
        <taxon>Alphaproteobacteria</taxon>
        <taxon>Rhodobacterales</taxon>
        <taxon>Paracoccaceae</taxon>
        <taxon>Tritonibacter</taxon>
    </lineage>
</organism>
<dbReference type="Proteomes" id="UP000237718">
    <property type="component" value="Unassembled WGS sequence"/>
</dbReference>
<name>A0A2T1ALW8_TRISK</name>
<evidence type="ECO:0000313" key="1">
    <source>
        <dbReference type="EMBL" id="PRZ49606.1"/>
    </source>
</evidence>
<evidence type="ECO:0000313" key="2">
    <source>
        <dbReference type="Proteomes" id="UP000237718"/>
    </source>
</evidence>
<accession>A0A2T1ALW8</accession>
<comment type="caution">
    <text evidence="1">The sequence shown here is derived from an EMBL/GenBank/DDBJ whole genome shotgun (WGS) entry which is preliminary data.</text>
</comment>